<protein>
    <submittedName>
        <fullName evidence="5">Transcriptional regulator</fullName>
    </submittedName>
</protein>
<dbReference type="InterPro" id="IPR036390">
    <property type="entry name" value="WH_DNA-bd_sf"/>
</dbReference>
<dbReference type="InterPro" id="IPR000524">
    <property type="entry name" value="Tscrpt_reg_HTH_GntR"/>
</dbReference>
<feature type="domain" description="HTH gntR-type" evidence="4">
    <location>
        <begin position="11"/>
        <end position="78"/>
    </location>
</feature>
<dbReference type="Pfam" id="PF00392">
    <property type="entry name" value="GntR"/>
    <property type="match status" value="1"/>
</dbReference>
<evidence type="ECO:0000313" key="6">
    <source>
        <dbReference type="Proteomes" id="UP000634139"/>
    </source>
</evidence>
<dbReference type="PANTHER" id="PTHR43537:SF49">
    <property type="entry name" value="TRANSCRIPTIONAL REGULATORY PROTEIN"/>
    <property type="match status" value="1"/>
</dbReference>
<dbReference type="Proteomes" id="UP000634139">
    <property type="component" value="Unassembled WGS sequence"/>
</dbReference>
<dbReference type="Gene3D" id="1.20.120.530">
    <property type="entry name" value="GntR ligand-binding domain-like"/>
    <property type="match status" value="1"/>
</dbReference>
<dbReference type="SMART" id="SM00345">
    <property type="entry name" value="HTH_GNTR"/>
    <property type="match status" value="1"/>
</dbReference>
<dbReference type="InterPro" id="IPR011711">
    <property type="entry name" value="GntR_C"/>
</dbReference>
<evidence type="ECO:0000256" key="3">
    <source>
        <dbReference type="ARBA" id="ARBA00023163"/>
    </source>
</evidence>
<comment type="caution">
    <text evidence="5">The sequence shown here is derived from an EMBL/GenBank/DDBJ whole genome shotgun (WGS) entry which is preliminary data.</text>
</comment>
<evidence type="ECO:0000256" key="1">
    <source>
        <dbReference type="ARBA" id="ARBA00023015"/>
    </source>
</evidence>
<keyword evidence="3" id="KW-0804">Transcription</keyword>
<dbReference type="SUPFAM" id="SSF48008">
    <property type="entry name" value="GntR ligand-binding domain-like"/>
    <property type="match status" value="1"/>
</dbReference>
<proteinExistence type="predicted"/>
<sequence>MNGVTLPGDEGGLVDRIAQALLGRILHGEFAPQQRLRQDDLAREFAVSQGTMREAFRRLEAMRLVESLPRRGVRVAALDAAAEREIAAMRGALEVLALRSIVRPPGRDHLRALEAVLRRADAAPDVFENEAANREFHVGLARPCGMPRLIAAIAELNLAYSCHVFASARGTPWKPRYNFDHWRIFEAYARADLDQASALLARHINAVDRVRPARTAPGRSG</sequence>
<evidence type="ECO:0000256" key="2">
    <source>
        <dbReference type="ARBA" id="ARBA00023125"/>
    </source>
</evidence>
<reference evidence="5" key="2">
    <citation type="submission" date="2020-09" db="EMBL/GenBank/DDBJ databases">
        <authorList>
            <person name="Sun Q."/>
            <person name="Kim S."/>
        </authorList>
    </citation>
    <scope>NUCLEOTIDE SEQUENCE</scope>
    <source>
        <strain evidence="5">KCTC 32422</strain>
    </source>
</reference>
<evidence type="ECO:0000313" key="5">
    <source>
        <dbReference type="EMBL" id="GGZ87941.1"/>
    </source>
</evidence>
<dbReference type="InterPro" id="IPR036388">
    <property type="entry name" value="WH-like_DNA-bd_sf"/>
</dbReference>
<keyword evidence="1" id="KW-0805">Transcription regulation</keyword>
<dbReference type="Gene3D" id="1.10.10.10">
    <property type="entry name" value="Winged helix-like DNA-binding domain superfamily/Winged helix DNA-binding domain"/>
    <property type="match status" value="1"/>
</dbReference>
<keyword evidence="6" id="KW-1185">Reference proteome</keyword>
<dbReference type="SMART" id="SM00895">
    <property type="entry name" value="FCD"/>
    <property type="match status" value="1"/>
</dbReference>
<accession>A0A918RA43</accession>
<evidence type="ECO:0000259" key="4">
    <source>
        <dbReference type="PROSITE" id="PS50949"/>
    </source>
</evidence>
<dbReference type="PANTHER" id="PTHR43537">
    <property type="entry name" value="TRANSCRIPTIONAL REGULATOR, GNTR FAMILY"/>
    <property type="match status" value="1"/>
</dbReference>
<dbReference type="EMBL" id="BMZD01000001">
    <property type="protein sequence ID" value="GGZ87941.1"/>
    <property type="molecule type" value="Genomic_DNA"/>
</dbReference>
<dbReference type="PROSITE" id="PS50949">
    <property type="entry name" value="HTH_GNTR"/>
    <property type="match status" value="1"/>
</dbReference>
<name>A0A918RA43_9SPHN</name>
<organism evidence="5 6">
    <name type="scientific">Novosphingobium arvoryzae</name>
    <dbReference type="NCBI Taxonomy" id="1256514"/>
    <lineage>
        <taxon>Bacteria</taxon>
        <taxon>Pseudomonadati</taxon>
        <taxon>Pseudomonadota</taxon>
        <taxon>Alphaproteobacteria</taxon>
        <taxon>Sphingomonadales</taxon>
        <taxon>Sphingomonadaceae</taxon>
        <taxon>Novosphingobium</taxon>
    </lineage>
</organism>
<dbReference type="SUPFAM" id="SSF46785">
    <property type="entry name" value="Winged helix' DNA-binding domain"/>
    <property type="match status" value="1"/>
</dbReference>
<dbReference type="CDD" id="cd07377">
    <property type="entry name" value="WHTH_GntR"/>
    <property type="match status" value="1"/>
</dbReference>
<keyword evidence="2" id="KW-0238">DNA-binding</keyword>
<dbReference type="AlphaFoldDB" id="A0A918RA43"/>
<dbReference type="Pfam" id="PF07729">
    <property type="entry name" value="FCD"/>
    <property type="match status" value="1"/>
</dbReference>
<dbReference type="GO" id="GO:0003700">
    <property type="term" value="F:DNA-binding transcription factor activity"/>
    <property type="evidence" value="ECO:0007669"/>
    <property type="project" value="InterPro"/>
</dbReference>
<reference evidence="5" key="1">
    <citation type="journal article" date="2014" name="Int. J. Syst. Evol. Microbiol.">
        <title>Complete genome sequence of Corynebacterium casei LMG S-19264T (=DSM 44701T), isolated from a smear-ripened cheese.</title>
        <authorList>
            <consortium name="US DOE Joint Genome Institute (JGI-PGF)"/>
            <person name="Walter F."/>
            <person name="Albersmeier A."/>
            <person name="Kalinowski J."/>
            <person name="Ruckert C."/>
        </authorList>
    </citation>
    <scope>NUCLEOTIDE SEQUENCE</scope>
    <source>
        <strain evidence="5">KCTC 32422</strain>
    </source>
</reference>
<dbReference type="GO" id="GO:0003677">
    <property type="term" value="F:DNA binding"/>
    <property type="evidence" value="ECO:0007669"/>
    <property type="project" value="UniProtKB-KW"/>
</dbReference>
<gene>
    <name evidence="5" type="ORF">GCM10011617_03410</name>
</gene>
<dbReference type="InterPro" id="IPR008920">
    <property type="entry name" value="TF_FadR/GntR_C"/>
</dbReference>